<feature type="domain" description="Response regulatory" evidence="4">
    <location>
        <begin position="7"/>
        <end position="122"/>
    </location>
</feature>
<evidence type="ECO:0000256" key="3">
    <source>
        <dbReference type="SAM" id="MobiDB-lite"/>
    </source>
</evidence>
<dbReference type="PANTHER" id="PTHR44591:SF3">
    <property type="entry name" value="RESPONSE REGULATORY DOMAIN-CONTAINING PROTEIN"/>
    <property type="match status" value="1"/>
</dbReference>
<dbReference type="RefSeq" id="WP_168038510.1">
    <property type="nucleotide sequence ID" value="NZ_JAATJH010000005.1"/>
</dbReference>
<dbReference type="Proteomes" id="UP000770785">
    <property type="component" value="Unassembled WGS sequence"/>
</dbReference>
<evidence type="ECO:0000313" key="6">
    <source>
        <dbReference type="EMBL" id="NJC27416.1"/>
    </source>
</evidence>
<dbReference type="InterPro" id="IPR007492">
    <property type="entry name" value="LytTR_DNA-bd_dom"/>
</dbReference>
<dbReference type="InterPro" id="IPR011006">
    <property type="entry name" value="CheY-like_superfamily"/>
</dbReference>
<sequence length="268" mass="29710">MSFTTQKILIVEDEPIIAADLRDRLEDRGYHVIASVDTGEAALDIVRQQTPDVILMDVNLAGELDGVDTALAIRKLTDVALIFLTSNSDAVTFARARAALPQAFLSKPFRGRDLTNAIDLAIGAPTNTAASRSTPAPASAPLESTRPGSQPTPEDLPEGETAMVFQDRLFIKVKDRLTRLMIKDILWVEADDYYCKVVTEERKYLVTKTLKKLSALLPPTVFARCHRSYLVNLGRVTEIGEIYVFFGKRQVPVSRSKRNKIIAQLQNP</sequence>
<evidence type="ECO:0000259" key="5">
    <source>
        <dbReference type="PROSITE" id="PS50930"/>
    </source>
</evidence>
<dbReference type="Pfam" id="PF00072">
    <property type="entry name" value="Response_reg"/>
    <property type="match status" value="1"/>
</dbReference>
<name>A0ABX0XDN0_9BACT</name>
<organism evidence="6 7">
    <name type="scientific">Neolewinella antarctica</name>
    <dbReference type="NCBI Taxonomy" id="442734"/>
    <lineage>
        <taxon>Bacteria</taxon>
        <taxon>Pseudomonadati</taxon>
        <taxon>Bacteroidota</taxon>
        <taxon>Saprospiria</taxon>
        <taxon>Saprospirales</taxon>
        <taxon>Lewinellaceae</taxon>
        <taxon>Neolewinella</taxon>
    </lineage>
</organism>
<dbReference type="PROSITE" id="PS50110">
    <property type="entry name" value="RESPONSE_REGULATORY"/>
    <property type="match status" value="1"/>
</dbReference>
<evidence type="ECO:0000313" key="7">
    <source>
        <dbReference type="Proteomes" id="UP000770785"/>
    </source>
</evidence>
<dbReference type="SMART" id="SM00850">
    <property type="entry name" value="LytTR"/>
    <property type="match status" value="1"/>
</dbReference>
<evidence type="ECO:0000256" key="1">
    <source>
        <dbReference type="ARBA" id="ARBA00022553"/>
    </source>
</evidence>
<feature type="modified residue" description="4-aspartylphosphate" evidence="2">
    <location>
        <position position="57"/>
    </location>
</feature>
<dbReference type="GO" id="GO:0003677">
    <property type="term" value="F:DNA binding"/>
    <property type="evidence" value="ECO:0007669"/>
    <property type="project" value="UniProtKB-KW"/>
</dbReference>
<keyword evidence="1 2" id="KW-0597">Phosphoprotein</keyword>
<evidence type="ECO:0000259" key="4">
    <source>
        <dbReference type="PROSITE" id="PS50110"/>
    </source>
</evidence>
<feature type="region of interest" description="Disordered" evidence="3">
    <location>
        <begin position="128"/>
        <end position="158"/>
    </location>
</feature>
<dbReference type="EMBL" id="JAATJH010000005">
    <property type="protein sequence ID" value="NJC27416.1"/>
    <property type="molecule type" value="Genomic_DNA"/>
</dbReference>
<accession>A0ABX0XDN0</accession>
<dbReference type="Gene3D" id="2.40.50.1020">
    <property type="entry name" value="LytTr DNA-binding domain"/>
    <property type="match status" value="1"/>
</dbReference>
<dbReference type="PANTHER" id="PTHR44591">
    <property type="entry name" value="STRESS RESPONSE REGULATOR PROTEIN 1"/>
    <property type="match status" value="1"/>
</dbReference>
<dbReference type="CDD" id="cd17534">
    <property type="entry name" value="REC_DC-like"/>
    <property type="match status" value="1"/>
</dbReference>
<comment type="caution">
    <text evidence="6">The sequence shown here is derived from an EMBL/GenBank/DDBJ whole genome shotgun (WGS) entry which is preliminary data.</text>
</comment>
<reference evidence="6 7" key="1">
    <citation type="submission" date="2020-03" db="EMBL/GenBank/DDBJ databases">
        <title>Genomic Encyclopedia of Type Strains, Phase IV (KMG-IV): sequencing the most valuable type-strain genomes for metagenomic binning, comparative biology and taxonomic classification.</title>
        <authorList>
            <person name="Goeker M."/>
        </authorList>
    </citation>
    <scope>NUCLEOTIDE SEQUENCE [LARGE SCALE GENOMIC DNA]</scope>
    <source>
        <strain evidence="6 7">DSM 105096</strain>
    </source>
</reference>
<dbReference type="PROSITE" id="PS50930">
    <property type="entry name" value="HTH_LYTTR"/>
    <property type="match status" value="1"/>
</dbReference>
<keyword evidence="7" id="KW-1185">Reference proteome</keyword>
<evidence type="ECO:0000256" key="2">
    <source>
        <dbReference type="PROSITE-ProRule" id="PRU00169"/>
    </source>
</evidence>
<gene>
    <name evidence="6" type="ORF">GGR27_002933</name>
</gene>
<dbReference type="SMART" id="SM00448">
    <property type="entry name" value="REC"/>
    <property type="match status" value="1"/>
</dbReference>
<dbReference type="InterPro" id="IPR001789">
    <property type="entry name" value="Sig_transdc_resp-reg_receiver"/>
</dbReference>
<protein>
    <submittedName>
        <fullName evidence="6">DNA-binding LytR/AlgR family response regulator</fullName>
    </submittedName>
</protein>
<dbReference type="Gene3D" id="3.40.50.2300">
    <property type="match status" value="1"/>
</dbReference>
<feature type="compositionally biased region" description="Low complexity" evidence="3">
    <location>
        <begin position="128"/>
        <end position="141"/>
    </location>
</feature>
<dbReference type="InterPro" id="IPR050595">
    <property type="entry name" value="Bact_response_regulator"/>
</dbReference>
<feature type="domain" description="HTH LytTR-type" evidence="5">
    <location>
        <begin position="169"/>
        <end position="267"/>
    </location>
</feature>
<dbReference type="SUPFAM" id="SSF52172">
    <property type="entry name" value="CheY-like"/>
    <property type="match status" value="1"/>
</dbReference>
<dbReference type="Pfam" id="PF04397">
    <property type="entry name" value="LytTR"/>
    <property type="match status" value="1"/>
</dbReference>
<proteinExistence type="predicted"/>
<keyword evidence="6" id="KW-0238">DNA-binding</keyword>